<dbReference type="EMBL" id="RAQO01000005">
    <property type="protein sequence ID" value="RKF18708.1"/>
    <property type="molecule type" value="Genomic_DNA"/>
</dbReference>
<evidence type="ECO:0000256" key="4">
    <source>
        <dbReference type="ARBA" id="ARBA00022840"/>
    </source>
</evidence>
<evidence type="ECO:0000313" key="6">
    <source>
        <dbReference type="EMBL" id="RKF18708.1"/>
    </source>
</evidence>
<dbReference type="PANTHER" id="PTHR43869">
    <property type="entry name" value="GLYCINE BETAINE/PROLINE BETAINE TRANSPORT SYSTEM ATP-BINDING PROTEIN PROV"/>
    <property type="match status" value="1"/>
</dbReference>
<dbReference type="InterPro" id="IPR003439">
    <property type="entry name" value="ABC_transporter-like_ATP-bd"/>
</dbReference>
<evidence type="ECO:0000256" key="3">
    <source>
        <dbReference type="ARBA" id="ARBA00022741"/>
    </source>
</evidence>
<dbReference type="InterPro" id="IPR027417">
    <property type="entry name" value="P-loop_NTPase"/>
</dbReference>
<reference evidence="6 7" key="1">
    <citation type="submission" date="2018-09" db="EMBL/GenBank/DDBJ databases">
        <authorList>
            <person name="Wang Z."/>
        </authorList>
    </citation>
    <scope>NUCLEOTIDE SEQUENCE [LARGE SCALE GENOMIC DNA]</scope>
    <source>
        <strain evidence="6 7">ALS 81</strain>
    </source>
</reference>
<dbReference type="InterPro" id="IPR051921">
    <property type="entry name" value="ABC_osmolyte_uptake_ATP-bind"/>
</dbReference>
<keyword evidence="3" id="KW-0547">Nucleotide-binding</keyword>
<dbReference type="PROSITE" id="PS00211">
    <property type="entry name" value="ABC_TRANSPORTER_1"/>
    <property type="match status" value="1"/>
</dbReference>
<dbReference type="Gene3D" id="3.40.50.300">
    <property type="entry name" value="P-loop containing nucleotide triphosphate hydrolases"/>
    <property type="match status" value="1"/>
</dbReference>
<gene>
    <name evidence="6" type="primary">choV</name>
    <name evidence="6" type="ORF">DBZ36_09925</name>
</gene>
<evidence type="ECO:0000256" key="1">
    <source>
        <dbReference type="ARBA" id="ARBA00005417"/>
    </source>
</evidence>
<dbReference type="NCBIfam" id="TIGR03415">
    <property type="entry name" value="ABC_choXWV_ATP"/>
    <property type="match status" value="1"/>
</dbReference>
<keyword evidence="4 6" id="KW-0067">ATP-binding</keyword>
<dbReference type="FunFam" id="3.40.50.300:FF:000201">
    <property type="entry name" value="Glycine betaine/L-proline ABC transporter ATP-binding protein"/>
    <property type="match status" value="1"/>
</dbReference>
<feature type="domain" description="ABC transporter" evidence="5">
    <location>
        <begin position="28"/>
        <end position="268"/>
    </location>
</feature>
<dbReference type="GO" id="GO:0015220">
    <property type="term" value="F:choline transmembrane transporter activity"/>
    <property type="evidence" value="ECO:0007669"/>
    <property type="project" value="InterPro"/>
</dbReference>
<dbReference type="SUPFAM" id="SSF52540">
    <property type="entry name" value="P-loop containing nucleoside triphosphate hydrolases"/>
    <property type="match status" value="1"/>
</dbReference>
<evidence type="ECO:0000259" key="5">
    <source>
        <dbReference type="PROSITE" id="PS50893"/>
    </source>
</evidence>
<dbReference type="Proteomes" id="UP000286482">
    <property type="component" value="Unassembled WGS sequence"/>
</dbReference>
<dbReference type="InterPro" id="IPR022473">
    <property type="entry name" value="ABC_trnsptr_Choline_ATP-bd"/>
</dbReference>
<dbReference type="SMART" id="SM00382">
    <property type="entry name" value="AAA"/>
    <property type="match status" value="1"/>
</dbReference>
<comment type="caution">
    <text evidence="6">The sequence shown here is derived from an EMBL/GenBank/DDBJ whole genome shotgun (WGS) entry which is preliminary data.</text>
</comment>
<dbReference type="OrthoDB" id="9802264at2"/>
<dbReference type="AlphaFoldDB" id="A0A420EDF9"/>
<protein>
    <submittedName>
        <fullName evidence="6">Choline ABC transporter ATP-binding protein</fullName>
    </submittedName>
</protein>
<dbReference type="GO" id="GO:0016887">
    <property type="term" value="F:ATP hydrolysis activity"/>
    <property type="evidence" value="ECO:0007669"/>
    <property type="project" value="InterPro"/>
</dbReference>
<keyword evidence="7" id="KW-1185">Reference proteome</keyword>
<dbReference type="GO" id="GO:0055052">
    <property type="term" value="C:ATP-binding cassette (ABC) transporter complex, substrate-binding subunit-containing"/>
    <property type="evidence" value="ECO:0007669"/>
    <property type="project" value="InterPro"/>
</dbReference>
<organism evidence="6 7">
    <name type="scientific">Alginatibacterium sediminis</name>
    <dbReference type="NCBI Taxonomy" id="2164068"/>
    <lineage>
        <taxon>Bacteria</taxon>
        <taxon>Pseudomonadati</taxon>
        <taxon>Pseudomonadota</taxon>
        <taxon>Gammaproteobacteria</taxon>
        <taxon>Alteromonadales</taxon>
        <taxon>Alteromonadaceae</taxon>
        <taxon>Alginatibacterium</taxon>
    </lineage>
</organism>
<evidence type="ECO:0000256" key="2">
    <source>
        <dbReference type="ARBA" id="ARBA00022448"/>
    </source>
</evidence>
<dbReference type="RefSeq" id="WP_120354787.1">
    <property type="nucleotide sequence ID" value="NZ_RAQO01000005.1"/>
</dbReference>
<proteinExistence type="inferred from homology"/>
<dbReference type="PANTHER" id="PTHR43869:SF1">
    <property type="entry name" value="GLYCINE BETAINE_PROLINE BETAINE TRANSPORT SYSTEM ATP-BINDING PROTEIN PROV"/>
    <property type="match status" value="1"/>
</dbReference>
<keyword evidence="2" id="KW-0813">Transport</keyword>
<dbReference type="GO" id="GO:0005524">
    <property type="term" value="F:ATP binding"/>
    <property type="evidence" value="ECO:0007669"/>
    <property type="project" value="UniProtKB-KW"/>
</dbReference>
<comment type="similarity">
    <text evidence="1">Belongs to the ABC transporter superfamily.</text>
</comment>
<sequence length="398" mass="43910">MSAISIKNLDVIFGHQNGKSLAMLDNGSSRQEIIDATGDVVGVHDVSLDIEKGEICVLMGLSGSGKSSLLRAINGLNTVTRGSLTVRDGEQDIDLATCDKVALRHLRTNRISMVFQKFALMPWLSVLDNAAFGLELQGIAKTERRCLAEERLEMVGLSEWKDNFPHELSGGMQQRVGLARAFTMDSDILLMDEPFSALDPLIRTQLQDELLELQRKLNKTIVFVSHDLDEALKLGNTIAIMESGRLIQQGKPEDIVLNPKTKYVSEFVAHTNPLNVLCGRSLMTHSSTLPKQDGKLLLSEHQQSFIELDSTGQVAAVTRQESLLSIHVWHEGDRLQSVNIDSQVIAPADISMREALEIRYRTGQAVLLADDGVLVGILDDNEFYHALLGKHFSFEASA</sequence>
<name>A0A420EDF9_9ALTE</name>
<dbReference type="GO" id="GO:0006970">
    <property type="term" value="P:response to osmotic stress"/>
    <property type="evidence" value="ECO:0007669"/>
    <property type="project" value="UniProtKB-ARBA"/>
</dbReference>
<dbReference type="Pfam" id="PF00005">
    <property type="entry name" value="ABC_tran"/>
    <property type="match status" value="1"/>
</dbReference>
<dbReference type="InterPro" id="IPR003593">
    <property type="entry name" value="AAA+_ATPase"/>
</dbReference>
<evidence type="ECO:0000313" key="7">
    <source>
        <dbReference type="Proteomes" id="UP000286482"/>
    </source>
</evidence>
<accession>A0A420EDF9</accession>
<dbReference type="PROSITE" id="PS50893">
    <property type="entry name" value="ABC_TRANSPORTER_2"/>
    <property type="match status" value="1"/>
</dbReference>
<dbReference type="InterPro" id="IPR017871">
    <property type="entry name" value="ABC_transporter-like_CS"/>
</dbReference>